<organism evidence="9 10">
    <name type="scientific">Rotaria magnacalcarata</name>
    <dbReference type="NCBI Taxonomy" id="392030"/>
    <lineage>
        <taxon>Eukaryota</taxon>
        <taxon>Metazoa</taxon>
        <taxon>Spiralia</taxon>
        <taxon>Gnathifera</taxon>
        <taxon>Rotifera</taxon>
        <taxon>Eurotatoria</taxon>
        <taxon>Bdelloidea</taxon>
        <taxon>Philodinida</taxon>
        <taxon>Philodinidae</taxon>
        <taxon>Rotaria</taxon>
    </lineage>
</organism>
<dbReference type="SMART" id="SM00233">
    <property type="entry name" value="PH"/>
    <property type="match status" value="1"/>
</dbReference>
<dbReference type="CDD" id="cd00160">
    <property type="entry name" value="RhoGEF"/>
    <property type="match status" value="1"/>
</dbReference>
<dbReference type="PROSITE" id="PS50004">
    <property type="entry name" value="C2"/>
    <property type="match status" value="1"/>
</dbReference>
<dbReference type="SMART" id="SM00326">
    <property type="entry name" value="SH3"/>
    <property type="match status" value="3"/>
</dbReference>
<dbReference type="Pfam" id="PF00168">
    <property type="entry name" value="C2"/>
    <property type="match status" value="1"/>
</dbReference>
<name>A0A820DQE7_9BILA</name>
<protein>
    <recommendedName>
        <fullName evidence="11">Intersectin-1</fullName>
    </recommendedName>
</protein>
<dbReference type="InterPro" id="IPR001452">
    <property type="entry name" value="SH3_domain"/>
</dbReference>
<reference evidence="9" key="1">
    <citation type="submission" date="2021-02" db="EMBL/GenBank/DDBJ databases">
        <authorList>
            <person name="Nowell W R."/>
        </authorList>
    </citation>
    <scope>NUCLEOTIDE SEQUENCE</scope>
</reference>
<dbReference type="InterPro" id="IPR000008">
    <property type="entry name" value="C2_dom"/>
</dbReference>
<dbReference type="Proteomes" id="UP000663866">
    <property type="component" value="Unassembled WGS sequence"/>
</dbReference>
<dbReference type="Gene3D" id="2.30.30.40">
    <property type="entry name" value="SH3 Domains"/>
    <property type="match status" value="3"/>
</dbReference>
<dbReference type="Pfam" id="PF07653">
    <property type="entry name" value="SH3_2"/>
    <property type="match status" value="1"/>
</dbReference>
<evidence type="ECO:0000256" key="1">
    <source>
        <dbReference type="ARBA" id="ARBA00004496"/>
    </source>
</evidence>
<dbReference type="PROSITE" id="PS50010">
    <property type="entry name" value="DH_2"/>
    <property type="match status" value="1"/>
</dbReference>
<dbReference type="PROSITE" id="PS50003">
    <property type="entry name" value="PH_DOMAIN"/>
    <property type="match status" value="1"/>
</dbReference>
<keyword evidence="10" id="KW-1185">Reference proteome</keyword>
<dbReference type="InterPro" id="IPR000219">
    <property type="entry name" value="DH_dom"/>
</dbReference>
<dbReference type="Gene3D" id="2.60.40.150">
    <property type="entry name" value="C2 domain"/>
    <property type="match status" value="1"/>
</dbReference>
<evidence type="ECO:0008006" key="11">
    <source>
        <dbReference type="Google" id="ProtNLM"/>
    </source>
</evidence>
<dbReference type="InterPro" id="IPR036028">
    <property type="entry name" value="SH3-like_dom_sf"/>
</dbReference>
<dbReference type="PROSITE" id="PS50002">
    <property type="entry name" value="SH3"/>
    <property type="match status" value="3"/>
</dbReference>
<dbReference type="SMART" id="SM00239">
    <property type="entry name" value="C2"/>
    <property type="match status" value="1"/>
</dbReference>
<dbReference type="GO" id="GO:0035025">
    <property type="term" value="P:positive regulation of Rho protein signal transduction"/>
    <property type="evidence" value="ECO:0007669"/>
    <property type="project" value="TreeGrafter"/>
</dbReference>
<dbReference type="InterPro" id="IPR051480">
    <property type="entry name" value="Endocytic_GEF_Adapter"/>
</dbReference>
<feature type="domain" description="C2" evidence="7">
    <location>
        <begin position="563"/>
        <end position="684"/>
    </location>
</feature>
<keyword evidence="2 4" id="KW-0728">SH3 domain</keyword>
<dbReference type="InterPro" id="IPR035892">
    <property type="entry name" value="C2_domain_sf"/>
</dbReference>
<feature type="domain" description="PH" evidence="6">
    <location>
        <begin position="445"/>
        <end position="553"/>
    </location>
</feature>
<sequence length="714" mass="80981">YAYEATDPSDLTFQVGEHIIVLKRDGDWWTGCIGDRTGLFPSNYVQQVNHIQETAISIKPFQSTEEDRLSFEEGQTIYITGKDDTGLYQGEIRFPDQPVRVGWFPAECVQIQEINPAASSQPNTLKLPQCIAIFPYEAQQDDELSFPADAVLEILHEANASGWFQARLGDQIGLIPSTYVQPVESHNQSSSVQCQLSSNMIPSTPTTANSSQHPSCDNSTIVSMDASSSHEILNNSSRISAIRELIDTEQRYVNDLRIIANEFIKPLSNGRVLNDYEIEQLFSNWFSLIACNTVFLSTLEEQVRYKEHDLPSDIEVSMRTSRSVSMSNISIVTPVSLNKTGGLSLNGFLTKPIQRVTRYPLLIEKILKHTPINHPDYRSIQQAFECARQLNKRINKQISEQENSVRLDWLQRHIALNTDETSADGYIFDELLKFNSMTKFHIQRQLLLHGLLMKVSSGKELVAFLFNDFLLLSTIKVSSHNWQSQLFESKSNLQLKLYRLPLLLADIILAHEILNDQLSFSIRTKIHEKPLLLKTQHTNIRTLWVKTINNALENYQTTEKSILTDKALFTIKDQKPKSAIARLILTAVEARDLVSSAASTERHRSLNPYCEITVGSLTLRTPFMNRTNNPKWNATVEFALYDLVEDSIHINIFDNEVFSPNENIGYTSMHLIDILPYAFDTFLSQSSSSHTSIQTIYLNNGASMVMKCAIEFLS</sequence>
<dbReference type="SUPFAM" id="SSF50044">
    <property type="entry name" value="SH3-domain"/>
    <property type="match status" value="3"/>
</dbReference>
<dbReference type="Pfam" id="PF16652">
    <property type="entry name" value="PH_13"/>
    <property type="match status" value="1"/>
</dbReference>
<dbReference type="SUPFAM" id="SSF48065">
    <property type="entry name" value="DBL homology domain (DH-domain)"/>
    <property type="match status" value="1"/>
</dbReference>
<evidence type="ECO:0000313" key="9">
    <source>
        <dbReference type="EMBL" id="CAF4234993.1"/>
    </source>
</evidence>
<dbReference type="Gene3D" id="1.20.900.10">
    <property type="entry name" value="Dbl homology (DH) domain"/>
    <property type="match status" value="2"/>
</dbReference>
<evidence type="ECO:0000259" key="6">
    <source>
        <dbReference type="PROSITE" id="PS50003"/>
    </source>
</evidence>
<dbReference type="PANTHER" id="PTHR46006">
    <property type="entry name" value="RHO GUANINE NUCLEOTIDE EXCHANGE FACTOR AT 64C, ISOFORM A"/>
    <property type="match status" value="1"/>
</dbReference>
<proteinExistence type="predicted"/>
<dbReference type="EMBL" id="CAJOBG010008100">
    <property type="protein sequence ID" value="CAF4234993.1"/>
    <property type="molecule type" value="Genomic_DNA"/>
</dbReference>
<dbReference type="SMART" id="SM00325">
    <property type="entry name" value="RhoGEF"/>
    <property type="match status" value="1"/>
</dbReference>
<evidence type="ECO:0000259" key="7">
    <source>
        <dbReference type="PROSITE" id="PS50004"/>
    </source>
</evidence>
<gene>
    <name evidence="9" type="ORF">OVN521_LOCUS28189</name>
</gene>
<feature type="non-terminal residue" evidence="9">
    <location>
        <position position="714"/>
    </location>
</feature>
<evidence type="ECO:0000313" key="10">
    <source>
        <dbReference type="Proteomes" id="UP000663866"/>
    </source>
</evidence>
<dbReference type="PANTHER" id="PTHR46006:SF6">
    <property type="entry name" value="INTERSECTIN-2 ISOFORM X1"/>
    <property type="match status" value="1"/>
</dbReference>
<dbReference type="SUPFAM" id="SSF50729">
    <property type="entry name" value="PH domain-like"/>
    <property type="match status" value="1"/>
</dbReference>
<dbReference type="Pfam" id="PF00621">
    <property type="entry name" value="RhoGEF"/>
    <property type="match status" value="1"/>
</dbReference>
<dbReference type="AlphaFoldDB" id="A0A820DQE7"/>
<feature type="domain" description="SH3" evidence="5">
    <location>
        <begin position="1"/>
        <end position="50"/>
    </location>
</feature>
<dbReference type="PRINTS" id="PR00452">
    <property type="entry name" value="SH3DOMAIN"/>
</dbReference>
<evidence type="ECO:0000256" key="3">
    <source>
        <dbReference type="ARBA" id="ARBA00022490"/>
    </source>
</evidence>
<feature type="domain" description="DH" evidence="8">
    <location>
        <begin position="237"/>
        <end position="397"/>
    </location>
</feature>
<dbReference type="Gene3D" id="2.30.29.30">
    <property type="entry name" value="Pleckstrin-homology domain (PH domain)/Phosphotyrosine-binding domain (PTB)"/>
    <property type="match status" value="1"/>
</dbReference>
<dbReference type="InterPro" id="IPR035899">
    <property type="entry name" value="DBL_dom_sf"/>
</dbReference>
<dbReference type="InterPro" id="IPR011993">
    <property type="entry name" value="PH-like_dom_sf"/>
</dbReference>
<dbReference type="GO" id="GO:0005085">
    <property type="term" value="F:guanyl-nucleotide exchange factor activity"/>
    <property type="evidence" value="ECO:0007669"/>
    <property type="project" value="InterPro"/>
</dbReference>
<dbReference type="Pfam" id="PF00018">
    <property type="entry name" value="SH3_1"/>
    <property type="match status" value="2"/>
</dbReference>
<accession>A0A820DQE7</accession>
<dbReference type="SUPFAM" id="SSF49562">
    <property type="entry name" value="C2 domain (Calcium/lipid-binding domain, CaLB)"/>
    <property type="match status" value="1"/>
</dbReference>
<evidence type="ECO:0000259" key="8">
    <source>
        <dbReference type="PROSITE" id="PS50010"/>
    </source>
</evidence>
<comment type="subcellular location">
    <subcellularLocation>
        <location evidence="1">Cytoplasm</location>
    </subcellularLocation>
</comment>
<evidence type="ECO:0000256" key="4">
    <source>
        <dbReference type="PROSITE-ProRule" id="PRU00192"/>
    </source>
</evidence>
<dbReference type="GO" id="GO:0005737">
    <property type="term" value="C:cytoplasm"/>
    <property type="evidence" value="ECO:0007669"/>
    <property type="project" value="UniProtKB-SubCell"/>
</dbReference>
<evidence type="ECO:0000256" key="2">
    <source>
        <dbReference type="ARBA" id="ARBA00022443"/>
    </source>
</evidence>
<comment type="caution">
    <text evidence="9">The sequence shown here is derived from an EMBL/GenBank/DDBJ whole genome shotgun (WGS) entry which is preliminary data.</text>
</comment>
<feature type="domain" description="SH3" evidence="5">
    <location>
        <begin position="53"/>
        <end position="114"/>
    </location>
</feature>
<evidence type="ECO:0000259" key="5">
    <source>
        <dbReference type="PROSITE" id="PS50002"/>
    </source>
</evidence>
<feature type="domain" description="SH3" evidence="5">
    <location>
        <begin position="125"/>
        <end position="185"/>
    </location>
</feature>
<keyword evidence="3" id="KW-0963">Cytoplasm</keyword>
<dbReference type="InterPro" id="IPR001849">
    <property type="entry name" value="PH_domain"/>
</dbReference>